<proteinExistence type="predicted"/>
<dbReference type="Proteomes" id="UP000678374">
    <property type="component" value="Unassembled WGS sequence"/>
</dbReference>
<gene>
    <name evidence="2" type="ORF">KAK06_18960</name>
</gene>
<reference evidence="2" key="1">
    <citation type="submission" date="2021-04" db="EMBL/GenBank/DDBJ databases">
        <title>The genome sequence of Ideonella sp. 4Y11.</title>
        <authorList>
            <person name="Liu Y."/>
        </authorList>
    </citation>
    <scope>NUCLEOTIDE SEQUENCE</scope>
    <source>
        <strain evidence="2">4Y11</strain>
    </source>
</reference>
<dbReference type="InterPro" id="IPR023614">
    <property type="entry name" value="Porin_dom_sf"/>
</dbReference>
<dbReference type="SUPFAM" id="SSF56935">
    <property type="entry name" value="Porins"/>
    <property type="match status" value="1"/>
</dbReference>
<sequence>MHPRLTPWMSALALGALLLGGNARAEEAVDSGPRLSWSAFGTIGLTQSDQSFTYQRFIKDHATTERDSVLGVQLDAQFSPEWSATVQLRLGPSEDHDARWSLRPSWAFVAWRPNNDWLLRLGRMRVPFFLRSEQLDVGQTYDEARLPTEFYSLAPTSDFSGLNLSRSLWLADGELSIDGYVGQTTLAKRSWQREALPSPVPGQPPLVSAGAQFRRADVDGVGGVLTWRTADTTLRAGLHRLTVGLSDGSSLLVRPVWAPLGPGLGYWQTSNQLPGPGVQEARHFREWLYAAGVDHRFDARWRVVAELMRLRQSGTVLAVDAWAAAATVSRQWGAFTPYVSVAAAHSSADGTAVARALDSTRLPDALPGAPLLNGSMRSAADHTLVFRQTSLALGSSWALDARSKLKLEWMHTQAQQSQLIDVPAGEPLARPRHVNVLSLSYSFVY</sequence>
<keyword evidence="1" id="KW-0732">Signal</keyword>
<protein>
    <submittedName>
        <fullName evidence="2">Uncharacterized protein</fullName>
    </submittedName>
</protein>
<comment type="caution">
    <text evidence="2">The sequence shown here is derived from an EMBL/GenBank/DDBJ whole genome shotgun (WGS) entry which is preliminary data.</text>
</comment>
<evidence type="ECO:0000313" key="2">
    <source>
        <dbReference type="EMBL" id="MBQ0961043.1"/>
    </source>
</evidence>
<organism evidence="2 3">
    <name type="scientific">Ideonella aquatica</name>
    <dbReference type="NCBI Taxonomy" id="2824119"/>
    <lineage>
        <taxon>Bacteria</taxon>
        <taxon>Pseudomonadati</taxon>
        <taxon>Pseudomonadota</taxon>
        <taxon>Betaproteobacteria</taxon>
        <taxon>Burkholderiales</taxon>
        <taxon>Sphaerotilaceae</taxon>
        <taxon>Ideonella</taxon>
    </lineage>
</organism>
<dbReference type="AlphaFoldDB" id="A0A940YSD4"/>
<dbReference type="EMBL" id="JAGQDE010000021">
    <property type="protein sequence ID" value="MBQ0961043.1"/>
    <property type="molecule type" value="Genomic_DNA"/>
</dbReference>
<dbReference type="Gene3D" id="2.40.160.10">
    <property type="entry name" value="Porin"/>
    <property type="match status" value="1"/>
</dbReference>
<evidence type="ECO:0000313" key="3">
    <source>
        <dbReference type="Proteomes" id="UP000678374"/>
    </source>
</evidence>
<evidence type="ECO:0000256" key="1">
    <source>
        <dbReference type="SAM" id="SignalP"/>
    </source>
</evidence>
<feature type="signal peptide" evidence="1">
    <location>
        <begin position="1"/>
        <end position="25"/>
    </location>
</feature>
<feature type="chain" id="PRO_5037367858" evidence="1">
    <location>
        <begin position="26"/>
        <end position="445"/>
    </location>
</feature>
<dbReference type="RefSeq" id="WP_210803717.1">
    <property type="nucleotide sequence ID" value="NZ_JAGQDE010000021.1"/>
</dbReference>
<name>A0A940YSD4_9BURK</name>
<keyword evidence="3" id="KW-1185">Reference proteome</keyword>
<accession>A0A940YSD4</accession>